<evidence type="ECO:0000313" key="2">
    <source>
        <dbReference type="Proteomes" id="UP000298493"/>
    </source>
</evidence>
<sequence>MRTSTAGVTTNLAKPVQMKVLVYASHTNAFLSTSAMWLTAHVETQQQILFANRKVVPDLARCKLRHSLTAQLVILDLESRCQHRTPLVLDSSSFHCGECATLLGHCAVSYPGKRELLAMIDRSIGAEQSGEARG</sequence>
<organism evidence="1 2">
    <name type="scientific">Venturia nashicola</name>
    <dbReference type="NCBI Taxonomy" id="86259"/>
    <lineage>
        <taxon>Eukaryota</taxon>
        <taxon>Fungi</taxon>
        <taxon>Dikarya</taxon>
        <taxon>Ascomycota</taxon>
        <taxon>Pezizomycotina</taxon>
        <taxon>Dothideomycetes</taxon>
        <taxon>Pleosporomycetidae</taxon>
        <taxon>Venturiales</taxon>
        <taxon>Venturiaceae</taxon>
        <taxon>Venturia</taxon>
    </lineage>
</organism>
<comment type="caution">
    <text evidence="1">The sequence shown here is derived from an EMBL/GenBank/DDBJ whole genome shotgun (WGS) entry which is preliminary data.</text>
</comment>
<reference evidence="1 2" key="1">
    <citation type="submission" date="2019-04" db="EMBL/GenBank/DDBJ databases">
        <title>High contiguity whole genome sequence and gene annotation resource for two Venturia nashicola isolates.</title>
        <authorList>
            <person name="Prokchorchik M."/>
            <person name="Won K."/>
            <person name="Lee Y."/>
            <person name="Choi E.D."/>
            <person name="Segonzac C."/>
            <person name="Sohn K.H."/>
        </authorList>
    </citation>
    <scope>NUCLEOTIDE SEQUENCE [LARGE SCALE GENOMIC DNA]</scope>
    <source>
        <strain evidence="1 2">PRI2</strain>
    </source>
</reference>
<keyword evidence="2" id="KW-1185">Reference proteome</keyword>
<accession>A0A4Z1NHG9</accession>
<dbReference type="AlphaFoldDB" id="A0A4Z1NHG9"/>
<dbReference type="Proteomes" id="UP000298493">
    <property type="component" value="Unassembled WGS sequence"/>
</dbReference>
<name>A0A4Z1NHG9_9PEZI</name>
<evidence type="ECO:0000313" key="1">
    <source>
        <dbReference type="EMBL" id="TID15149.1"/>
    </source>
</evidence>
<gene>
    <name evidence="1" type="ORF">E6O75_ATG08402</name>
</gene>
<dbReference type="EMBL" id="SNSC02000021">
    <property type="protein sequence ID" value="TID15149.1"/>
    <property type="molecule type" value="Genomic_DNA"/>
</dbReference>
<protein>
    <submittedName>
        <fullName evidence="1">Uncharacterized protein</fullName>
    </submittedName>
</protein>
<proteinExistence type="predicted"/>